<evidence type="ECO:0000313" key="2">
    <source>
        <dbReference type="Proteomes" id="UP001445076"/>
    </source>
</evidence>
<keyword evidence="2" id="KW-1185">Reference proteome</keyword>
<comment type="caution">
    <text evidence="1">The sequence shown here is derived from an EMBL/GenBank/DDBJ whole genome shotgun (WGS) entry which is preliminary data.</text>
</comment>
<evidence type="ECO:0000313" key="1">
    <source>
        <dbReference type="EMBL" id="KAK8732745.1"/>
    </source>
</evidence>
<organism evidence="1 2">
    <name type="scientific">Cherax quadricarinatus</name>
    <name type="common">Australian red claw crayfish</name>
    <dbReference type="NCBI Taxonomy" id="27406"/>
    <lineage>
        <taxon>Eukaryota</taxon>
        <taxon>Metazoa</taxon>
        <taxon>Ecdysozoa</taxon>
        <taxon>Arthropoda</taxon>
        <taxon>Crustacea</taxon>
        <taxon>Multicrustacea</taxon>
        <taxon>Malacostraca</taxon>
        <taxon>Eumalacostraca</taxon>
        <taxon>Eucarida</taxon>
        <taxon>Decapoda</taxon>
        <taxon>Pleocyemata</taxon>
        <taxon>Astacidea</taxon>
        <taxon>Parastacoidea</taxon>
        <taxon>Parastacidae</taxon>
        <taxon>Cherax</taxon>
    </lineage>
</organism>
<protein>
    <submittedName>
        <fullName evidence="1">Uncharacterized protein</fullName>
    </submittedName>
</protein>
<gene>
    <name evidence="1" type="ORF">OTU49_006901</name>
</gene>
<dbReference type="AlphaFoldDB" id="A0AAW0WZ70"/>
<dbReference type="Proteomes" id="UP001445076">
    <property type="component" value="Unassembled WGS sequence"/>
</dbReference>
<proteinExistence type="predicted"/>
<name>A0AAW0WZ70_CHEQU</name>
<accession>A0AAW0WZ70</accession>
<sequence length="143" mass="15599">MDWVVQLTYNKTGNYTLLGNASNALNWVNYTSLIHIVPVVGSNWTATPLCPCLGVKEGFNISINLTAAPNPPFSANIYATYMNGSLFPNETMDFGTSSGGGVARALNEIFHTIILQPGNYTLTFFLMNEVSNTTFNTTVCLLF</sequence>
<dbReference type="EMBL" id="JARKIK010000056">
    <property type="protein sequence ID" value="KAK8732745.1"/>
    <property type="molecule type" value="Genomic_DNA"/>
</dbReference>
<reference evidence="1 2" key="1">
    <citation type="journal article" date="2024" name="BMC Genomics">
        <title>Genome assembly of redclaw crayfish (Cherax quadricarinatus) provides insights into its immune adaptation and hypoxia tolerance.</title>
        <authorList>
            <person name="Liu Z."/>
            <person name="Zheng J."/>
            <person name="Li H."/>
            <person name="Fang K."/>
            <person name="Wang S."/>
            <person name="He J."/>
            <person name="Zhou D."/>
            <person name="Weng S."/>
            <person name="Chi M."/>
            <person name="Gu Z."/>
            <person name="He J."/>
            <person name="Li F."/>
            <person name="Wang M."/>
        </authorList>
    </citation>
    <scope>NUCLEOTIDE SEQUENCE [LARGE SCALE GENOMIC DNA]</scope>
    <source>
        <strain evidence="1">ZL_2023a</strain>
    </source>
</reference>